<dbReference type="Proteomes" id="UP000238523">
    <property type="component" value="Chromosome"/>
</dbReference>
<dbReference type="PROSITE" id="PS00300">
    <property type="entry name" value="SRP54"/>
    <property type="match status" value="1"/>
</dbReference>
<dbReference type="GO" id="GO:0003924">
    <property type="term" value="F:GTPase activity"/>
    <property type="evidence" value="ECO:0007669"/>
    <property type="project" value="UniProtKB-UniRule"/>
</dbReference>
<evidence type="ECO:0000256" key="1">
    <source>
        <dbReference type="ARBA" id="ARBA00004515"/>
    </source>
</evidence>
<keyword evidence="5 10" id="KW-0694">RNA-binding</keyword>
<protein>
    <recommendedName>
        <fullName evidence="10">Signal recognition particle protein</fullName>
        <ecNumber evidence="10">3.6.5.4</ecNumber>
    </recommendedName>
    <alternativeName>
        <fullName evidence="10">Fifty-four homolog</fullName>
    </alternativeName>
</protein>
<feature type="binding site" evidence="10">
    <location>
        <begin position="134"/>
        <end position="141"/>
    </location>
    <ligand>
        <name>GTP</name>
        <dbReference type="ChEBI" id="CHEBI:37565"/>
    </ligand>
</feature>
<comment type="catalytic activity">
    <reaction evidence="9 10">
        <text>GTP + H2O = GDP + phosphate + H(+)</text>
        <dbReference type="Rhea" id="RHEA:19669"/>
        <dbReference type="ChEBI" id="CHEBI:15377"/>
        <dbReference type="ChEBI" id="CHEBI:15378"/>
        <dbReference type="ChEBI" id="CHEBI:37565"/>
        <dbReference type="ChEBI" id="CHEBI:43474"/>
        <dbReference type="ChEBI" id="CHEBI:58189"/>
        <dbReference type="EC" id="3.6.5.4"/>
    </reaction>
</comment>
<dbReference type="InterPro" id="IPR036891">
    <property type="entry name" value="Signal_recog_part_SRP54_M_sf"/>
</dbReference>
<evidence type="ECO:0000256" key="3">
    <source>
        <dbReference type="ARBA" id="ARBA00022741"/>
    </source>
</evidence>
<dbReference type="SUPFAM" id="SSF47446">
    <property type="entry name" value="Signal peptide-binding domain"/>
    <property type="match status" value="1"/>
</dbReference>
<dbReference type="PANTHER" id="PTHR11564">
    <property type="entry name" value="SIGNAL RECOGNITION PARTICLE 54K PROTEIN SRP54"/>
    <property type="match status" value="1"/>
</dbReference>
<dbReference type="Gene3D" id="1.10.260.30">
    <property type="entry name" value="Signal recognition particle, SRP54 subunit, M-domain"/>
    <property type="match status" value="1"/>
</dbReference>
<keyword evidence="4 10" id="KW-0378">Hydrolase</keyword>
<proteinExistence type="inferred from homology"/>
<gene>
    <name evidence="10 12" type="primary">ffh</name>
    <name evidence="12" type="ORF">CUJ84_Chr004544</name>
</gene>
<dbReference type="Pfam" id="PF02881">
    <property type="entry name" value="SRP54_N"/>
    <property type="match status" value="1"/>
</dbReference>
<dbReference type="InterPro" id="IPR000897">
    <property type="entry name" value="SRP54_GTPase_dom"/>
</dbReference>
<dbReference type="Pfam" id="PF00448">
    <property type="entry name" value="SRP54"/>
    <property type="match status" value="1"/>
</dbReference>
<dbReference type="NCBIfam" id="TIGR00959">
    <property type="entry name" value="ffh"/>
    <property type="match status" value="1"/>
</dbReference>
<dbReference type="EC" id="3.6.5.4" evidence="10"/>
<evidence type="ECO:0000256" key="10">
    <source>
        <dbReference type="HAMAP-Rule" id="MF_00306"/>
    </source>
</evidence>
<keyword evidence="10" id="KW-0963">Cytoplasm</keyword>
<name>A0A2K9Z9F5_RHILE</name>
<dbReference type="GO" id="GO:0005886">
    <property type="term" value="C:plasma membrane"/>
    <property type="evidence" value="ECO:0007669"/>
    <property type="project" value="UniProtKB-SubCell"/>
</dbReference>
<feature type="binding site" evidence="10">
    <location>
        <begin position="217"/>
        <end position="221"/>
    </location>
    <ligand>
        <name>GTP</name>
        <dbReference type="ChEBI" id="CHEBI:37565"/>
    </ligand>
</feature>
<keyword evidence="8 10" id="KW-0687">Ribonucleoprotein</keyword>
<keyword evidence="6 10" id="KW-0342">GTP-binding</keyword>
<evidence type="ECO:0000256" key="2">
    <source>
        <dbReference type="ARBA" id="ARBA00005450"/>
    </source>
</evidence>
<dbReference type="SMART" id="SM00963">
    <property type="entry name" value="SRP54_N"/>
    <property type="match status" value="1"/>
</dbReference>
<dbReference type="HAMAP" id="MF_00306">
    <property type="entry name" value="SRP54"/>
    <property type="match status" value="1"/>
</dbReference>
<dbReference type="CDD" id="cd18539">
    <property type="entry name" value="SRP_G"/>
    <property type="match status" value="1"/>
</dbReference>
<comment type="function">
    <text evidence="10">Involved in targeting and insertion of nascent membrane proteins into the cytoplasmic membrane. Binds to the hydrophobic signal sequence of the ribosome-nascent chain (RNC) as it emerges from the ribosomes. The SRP-RNC complex is then targeted to the cytoplasmic membrane where it interacts with the SRP receptor FtsY. Interaction with FtsY leads to the transfer of the RNC complex to the Sec translocase for insertion into the membrane, the hydrolysis of GTP by both Ffh and FtsY, and the dissociation of the SRP-FtsY complex into the individual components.</text>
</comment>
<reference evidence="12 13" key="1">
    <citation type="submission" date="2017-11" db="EMBL/GenBank/DDBJ databases">
        <title>Complete genome of Rhizobium leguminosarum Norway, an ineffective micro-symbiont.</title>
        <authorList>
            <person name="Hoffrichter A."/>
            <person name="Liang J."/>
            <person name="Brachmann A."/>
            <person name="Marin M."/>
        </authorList>
    </citation>
    <scope>NUCLEOTIDE SEQUENCE [LARGE SCALE GENOMIC DNA]</scope>
    <source>
        <strain evidence="12 13">Norway</strain>
    </source>
</reference>
<dbReference type="InterPro" id="IPR004780">
    <property type="entry name" value="SRP"/>
</dbReference>
<dbReference type="Gene3D" id="1.20.120.140">
    <property type="entry name" value="Signal recognition particle SRP54, nucleotide-binding domain"/>
    <property type="match status" value="1"/>
</dbReference>
<dbReference type="SUPFAM" id="SSF52540">
    <property type="entry name" value="P-loop containing nucleoside triphosphate hydrolases"/>
    <property type="match status" value="1"/>
</dbReference>
<comment type="domain">
    <text evidence="10">Composed of three domains: the N-terminal N domain, which is responsible for interactions with the ribosome, the central G domain, which binds GTP, and the C-terminal M domain, which binds the RNA and the signal sequence of the RNC.</text>
</comment>
<dbReference type="InterPro" id="IPR003593">
    <property type="entry name" value="AAA+_ATPase"/>
</dbReference>
<evidence type="ECO:0000256" key="7">
    <source>
        <dbReference type="ARBA" id="ARBA00023135"/>
    </source>
</evidence>
<organism evidence="12 13">
    <name type="scientific">Rhizobium leguminosarum</name>
    <dbReference type="NCBI Taxonomy" id="384"/>
    <lineage>
        <taxon>Bacteria</taxon>
        <taxon>Pseudomonadati</taxon>
        <taxon>Pseudomonadota</taxon>
        <taxon>Alphaproteobacteria</taxon>
        <taxon>Hyphomicrobiales</taxon>
        <taxon>Rhizobiaceae</taxon>
        <taxon>Rhizobium/Agrobacterium group</taxon>
        <taxon>Rhizobium</taxon>
    </lineage>
</organism>
<evidence type="ECO:0000256" key="5">
    <source>
        <dbReference type="ARBA" id="ARBA00022884"/>
    </source>
</evidence>
<dbReference type="SMART" id="SM00962">
    <property type="entry name" value="SRP54"/>
    <property type="match status" value="1"/>
</dbReference>
<accession>A0A2K9Z9F5</accession>
<comment type="subunit">
    <text evidence="10">Part of the signal recognition particle protein translocation system, which is composed of SRP and FtsY. SRP is a ribonucleoprotein composed of Ffh and a 4.5S RNA molecule.</text>
</comment>
<feature type="binding site" evidence="10">
    <location>
        <begin position="275"/>
        <end position="278"/>
    </location>
    <ligand>
        <name>GTP</name>
        <dbReference type="ChEBI" id="CHEBI:37565"/>
    </ligand>
</feature>
<comment type="subcellular location">
    <subcellularLocation>
        <location evidence="1">Cell inner membrane</location>
        <topology evidence="1">Peripheral membrane protein</topology>
        <orientation evidence="1">Cytoplasmic side</orientation>
    </subcellularLocation>
    <subcellularLocation>
        <location evidence="10">Cytoplasm</location>
    </subcellularLocation>
    <text evidence="10">The SRP-RNC complex is targeted to the cytoplasmic membrane.</text>
</comment>
<dbReference type="InterPro" id="IPR027417">
    <property type="entry name" value="P-loop_NTPase"/>
</dbReference>
<dbReference type="EMBL" id="CP025012">
    <property type="protein sequence ID" value="AUW44849.1"/>
    <property type="molecule type" value="Genomic_DNA"/>
</dbReference>
<sequence>MRLVFVKEKHDVSGHIQTRPKRIKEEPMFENLQDRLGSILNGLTGRGALSEADVSAALREVRRALLEADVALDVVRSFTDRVREKAVGAEILKSIKPGQMVVKIVHDELIEMLGGEGVGIDLHAAAPVVVMMVGLQGSGKTTTSAKIAHRLSTREKKKVLMASLDTRRPAAQEQLRQLGAQANIDTLPIISGQSPTDIAARAVQAAKLGGHDVVILDTAGRTHIDEPLMVEMADIKKRSNPHEILLVADSLTGQDAVNLARSFDERVGITGLVLTRMDGDGRGGAALSMRAVTGKPIKLIGVGEKMSELEEFHPRRIADRILGMGDIVSLVERAAENIDAEKAAAMAAKMAKGKFDLDDLADQLRQMQKMGGMGGIMGMMPGMAGMKDKMAAAGLDDKLFGRQIAIIQSMTRAERTNPDLLKHSRKKRIAAGSGTDAAAINKLLKMHRQMADMMKMMGGKGKGGMMKQMMGGLAGKMGLGGGMGGGMPDLSNIDPRQLEALQKQAEAAGLGKPGGGMPGLGGLPGGLSGLGGAKLPGLGGGFPGLPGLPKKK</sequence>
<evidence type="ECO:0000313" key="12">
    <source>
        <dbReference type="EMBL" id="AUW44849.1"/>
    </source>
</evidence>
<evidence type="ECO:0000259" key="11">
    <source>
        <dbReference type="PROSITE" id="PS00300"/>
    </source>
</evidence>
<dbReference type="InterPro" id="IPR004125">
    <property type="entry name" value="Signal_recog_particle_SRP54_M"/>
</dbReference>
<evidence type="ECO:0000256" key="6">
    <source>
        <dbReference type="ARBA" id="ARBA00023134"/>
    </source>
</evidence>
<dbReference type="SMART" id="SM00382">
    <property type="entry name" value="AAA"/>
    <property type="match status" value="1"/>
</dbReference>
<comment type="similarity">
    <text evidence="2 10">Belongs to the GTP-binding SRP family. SRP54 subfamily.</text>
</comment>
<evidence type="ECO:0000256" key="9">
    <source>
        <dbReference type="ARBA" id="ARBA00048027"/>
    </source>
</evidence>
<dbReference type="GO" id="GO:0008312">
    <property type="term" value="F:7S RNA binding"/>
    <property type="evidence" value="ECO:0007669"/>
    <property type="project" value="InterPro"/>
</dbReference>
<keyword evidence="3 10" id="KW-0547">Nucleotide-binding</keyword>
<feature type="domain" description="SRP54-type proteins GTP-binding" evidence="11">
    <location>
        <begin position="296"/>
        <end position="309"/>
    </location>
</feature>
<dbReference type="InterPro" id="IPR042101">
    <property type="entry name" value="SRP54_N_sf"/>
</dbReference>
<evidence type="ECO:0000256" key="4">
    <source>
        <dbReference type="ARBA" id="ARBA00022801"/>
    </source>
</evidence>
<keyword evidence="7 10" id="KW-0733">Signal recognition particle</keyword>
<dbReference type="GO" id="GO:0048500">
    <property type="term" value="C:signal recognition particle"/>
    <property type="evidence" value="ECO:0007669"/>
    <property type="project" value="UniProtKB-UniRule"/>
</dbReference>
<evidence type="ECO:0000256" key="8">
    <source>
        <dbReference type="ARBA" id="ARBA00023274"/>
    </source>
</evidence>
<dbReference type="InterPro" id="IPR013822">
    <property type="entry name" value="Signal_recog_particl_SRP54_hlx"/>
</dbReference>
<dbReference type="Pfam" id="PF02978">
    <property type="entry name" value="SRP_SPB"/>
    <property type="match status" value="1"/>
</dbReference>
<dbReference type="AlphaFoldDB" id="A0A2K9Z9F5"/>
<dbReference type="Gene3D" id="3.40.50.300">
    <property type="entry name" value="P-loop containing nucleotide triphosphate hydrolases"/>
    <property type="match status" value="1"/>
</dbReference>
<dbReference type="GO" id="GO:0005525">
    <property type="term" value="F:GTP binding"/>
    <property type="evidence" value="ECO:0007669"/>
    <property type="project" value="UniProtKB-UniRule"/>
</dbReference>
<dbReference type="GO" id="GO:0006614">
    <property type="term" value="P:SRP-dependent cotranslational protein targeting to membrane"/>
    <property type="evidence" value="ECO:0007669"/>
    <property type="project" value="InterPro"/>
</dbReference>
<evidence type="ECO:0000313" key="13">
    <source>
        <dbReference type="Proteomes" id="UP000238523"/>
    </source>
</evidence>
<dbReference type="InterPro" id="IPR022941">
    <property type="entry name" value="SRP54"/>
</dbReference>
<dbReference type="PANTHER" id="PTHR11564:SF5">
    <property type="entry name" value="SIGNAL RECOGNITION PARTICLE SUBUNIT SRP54"/>
    <property type="match status" value="1"/>
</dbReference>